<dbReference type="PANTHER" id="PTHR10907:SF47">
    <property type="entry name" value="REGUCALCIN"/>
    <property type="match status" value="1"/>
</dbReference>
<feature type="domain" description="SMP-30/Gluconolactonase/LRE-like region" evidence="4">
    <location>
        <begin position="17"/>
        <end position="265"/>
    </location>
</feature>
<evidence type="ECO:0000259" key="4">
    <source>
        <dbReference type="Pfam" id="PF08450"/>
    </source>
</evidence>
<dbReference type="GO" id="GO:0004341">
    <property type="term" value="F:gluconolactonase activity"/>
    <property type="evidence" value="ECO:0007669"/>
    <property type="project" value="TreeGrafter"/>
</dbReference>
<dbReference type="GO" id="GO:0005509">
    <property type="term" value="F:calcium ion binding"/>
    <property type="evidence" value="ECO:0007669"/>
    <property type="project" value="TreeGrafter"/>
</dbReference>
<dbReference type="Pfam" id="PF08450">
    <property type="entry name" value="SGL"/>
    <property type="match status" value="1"/>
</dbReference>
<dbReference type="PRINTS" id="PR01790">
    <property type="entry name" value="SMP30FAMILY"/>
</dbReference>
<keyword evidence="3" id="KW-0479">Metal-binding</keyword>
<organism evidence="5 6">
    <name type="scientific">Tritonibacter litoralis</name>
    <dbReference type="NCBI Taxonomy" id="2662264"/>
    <lineage>
        <taxon>Bacteria</taxon>
        <taxon>Pseudomonadati</taxon>
        <taxon>Pseudomonadota</taxon>
        <taxon>Alphaproteobacteria</taxon>
        <taxon>Rhodobacterales</taxon>
        <taxon>Paracoccaceae</taxon>
        <taxon>Tritonibacter</taxon>
    </lineage>
</organism>
<dbReference type="SUPFAM" id="SSF63829">
    <property type="entry name" value="Calcium-dependent phosphotriesterase"/>
    <property type="match status" value="1"/>
</dbReference>
<dbReference type="RefSeq" id="WP_153216572.1">
    <property type="nucleotide sequence ID" value="NZ_WIBF01000009.1"/>
</dbReference>
<name>A0A843YJI5_9RHOB</name>
<protein>
    <submittedName>
        <fullName evidence="5">SMP-30/gluconolactonase/LRE family protein</fullName>
    </submittedName>
</protein>
<feature type="binding site" evidence="3">
    <location>
        <position position="151"/>
    </location>
    <ligand>
        <name>a divalent metal cation</name>
        <dbReference type="ChEBI" id="CHEBI:60240"/>
    </ligand>
</feature>
<dbReference type="Gene3D" id="2.120.10.30">
    <property type="entry name" value="TolB, C-terminal domain"/>
    <property type="match status" value="1"/>
</dbReference>
<dbReference type="InterPro" id="IPR013658">
    <property type="entry name" value="SGL"/>
</dbReference>
<feature type="binding site" evidence="3">
    <location>
        <position position="19"/>
    </location>
    <ligand>
        <name>a divalent metal cation</name>
        <dbReference type="ChEBI" id="CHEBI:60240"/>
    </ligand>
</feature>
<accession>A0A843YJI5</accession>
<dbReference type="InterPro" id="IPR005511">
    <property type="entry name" value="SMP-30"/>
</dbReference>
<feature type="active site" description="Proton donor/acceptor" evidence="2">
    <location>
        <position position="206"/>
    </location>
</feature>
<feature type="binding site" evidence="3">
    <location>
        <position position="100"/>
    </location>
    <ligand>
        <name>substrate</name>
    </ligand>
</feature>
<comment type="cofactor">
    <cofactor evidence="3">
        <name>Zn(2+)</name>
        <dbReference type="ChEBI" id="CHEBI:29105"/>
    </cofactor>
    <text evidence="3">Binds 1 divalent metal cation per subunit.</text>
</comment>
<dbReference type="EMBL" id="WIBF01000009">
    <property type="protein sequence ID" value="MQQ09594.1"/>
    <property type="molecule type" value="Genomic_DNA"/>
</dbReference>
<gene>
    <name evidence="5" type="ORF">GFB49_14085</name>
</gene>
<proteinExistence type="inferred from homology"/>
<evidence type="ECO:0000256" key="1">
    <source>
        <dbReference type="ARBA" id="ARBA00008853"/>
    </source>
</evidence>
<dbReference type="Proteomes" id="UP000444174">
    <property type="component" value="Unassembled WGS sequence"/>
</dbReference>
<keyword evidence="3" id="KW-0862">Zinc</keyword>
<reference evidence="5 6" key="1">
    <citation type="submission" date="2019-10" db="EMBL/GenBank/DDBJ databases">
        <title>Epibacterium sp. nov., isolated from seawater.</title>
        <authorList>
            <person name="Zhang X."/>
            <person name="Li N."/>
        </authorList>
    </citation>
    <scope>NUCLEOTIDE SEQUENCE [LARGE SCALE GENOMIC DNA]</scope>
    <source>
        <strain evidence="5 6">SM1979</strain>
    </source>
</reference>
<sequence>MSPTPAVEIFDDRGCTLGEGPLWHPERQQLFWFDIVNNRLLSRGGDQALTWQFDRNVSAAGWIDHDHLLIASETGLSRFNLETQAEEMLCEIEADNPLTRSNDGRADPWGGFWMGTMSKAGDMGQGTLYRWRPGPDGGTLRVLETDLSTPNAICFDKQRACAYWADTKTRIIWRQPVDPETGWPQGEKSVFVNLLATAESPEHKPDGAVVDADGCLWSAQWGSARVARYSPEGTFLDAIALPTGHTSCPAFGGPDMSTLFVTTAQQKLPQDRPEWLGTAGQTLIAAGPEHCLTGQPEPQMLL</sequence>
<feature type="binding site" evidence="3">
    <location>
        <position position="102"/>
    </location>
    <ligand>
        <name>substrate</name>
    </ligand>
</feature>
<evidence type="ECO:0000313" key="5">
    <source>
        <dbReference type="EMBL" id="MQQ09594.1"/>
    </source>
</evidence>
<evidence type="ECO:0000256" key="3">
    <source>
        <dbReference type="PIRSR" id="PIRSR605511-2"/>
    </source>
</evidence>
<evidence type="ECO:0000313" key="6">
    <source>
        <dbReference type="Proteomes" id="UP000444174"/>
    </source>
</evidence>
<comment type="similarity">
    <text evidence="1">Belongs to the SMP-30/CGR1 family.</text>
</comment>
<keyword evidence="6" id="KW-1185">Reference proteome</keyword>
<dbReference type="AlphaFoldDB" id="A0A843YJI5"/>
<evidence type="ECO:0000256" key="2">
    <source>
        <dbReference type="PIRSR" id="PIRSR605511-1"/>
    </source>
</evidence>
<dbReference type="GO" id="GO:0019853">
    <property type="term" value="P:L-ascorbic acid biosynthetic process"/>
    <property type="evidence" value="ECO:0007669"/>
    <property type="project" value="TreeGrafter"/>
</dbReference>
<dbReference type="InterPro" id="IPR011042">
    <property type="entry name" value="6-blade_b-propeller_TolB-like"/>
</dbReference>
<comment type="caution">
    <text evidence="5">The sequence shown here is derived from an EMBL/GenBank/DDBJ whole genome shotgun (WGS) entry which is preliminary data.</text>
</comment>
<feature type="binding site" evidence="3">
    <location>
        <position position="206"/>
    </location>
    <ligand>
        <name>a divalent metal cation</name>
        <dbReference type="ChEBI" id="CHEBI:60240"/>
    </ligand>
</feature>
<dbReference type="PANTHER" id="PTHR10907">
    <property type="entry name" value="REGUCALCIN"/>
    <property type="match status" value="1"/>
</dbReference>